<dbReference type="CDD" id="cd02509">
    <property type="entry name" value="GDP-M1P_Guanylyltransferase"/>
    <property type="match status" value="1"/>
</dbReference>
<accession>A0A1L3JCU6</accession>
<dbReference type="InterPro" id="IPR049577">
    <property type="entry name" value="GMPP_N"/>
</dbReference>
<proteinExistence type="predicted"/>
<evidence type="ECO:0000259" key="1">
    <source>
        <dbReference type="Pfam" id="PF00483"/>
    </source>
</evidence>
<dbReference type="SUPFAM" id="SSF53448">
    <property type="entry name" value="Nucleotide-diphospho-sugar transferases"/>
    <property type="match status" value="1"/>
</dbReference>
<dbReference type="STRING" id="1913578.LPB140_09310"/>
<dbReference type="GO" id="GO:0004475">
    <property type="term" value="F:mannose-1-phosphate guanylyltransferase (GTP) activity"/>
    <property type="evidence" value="ECO:0007669"/>
    <property type="project" value="InterPro"/>
</dbReference>
<dbReference type="AlphaFoldDB" id="A0A1L3JCU6"/>
<dbReference type="OrthoDB" id="9806359at2"/>
<dbReference type="Proteomes" id="UP000242561">
    <property type="component" value="Chromosome"/>
</dbReference>
<dbReference type="SUPFAM" id="SSF159283">
    <property type="entry name" value="Guanosine diphospho-D-mannose pyrophosphorylase/mannose-6-phosphate isomerase linker domain"/>
    <property type="match status" value="1"/>
</dbReference>
<dbReference type="InterPro" id="IPR051161">
    <property type="entry name" value="Mannose-6P_isomerase_type2"/>
</dbReference>
<dbReference type="PANTHER" id="PTHR46390:SF1">
    <property type="entry name" value="MANNOSE-1-PHOSPHATE GUANYLYLTRANSFERASE"/>
    <property type="match status" value="1"/>
</dbReference>
<dbReference type="KEGG" id="sphl:LPB140_09310"/>
<gene>
    <name evidence="2" type="ORF">LPB140_09310</name>
</gene>
<name>A0A1L3JCU6_9SPHN</name>
<evidence type="ECO:0000313" key="3">
    <source>
        <dbReference type="Proteomes" id="UP000242561"/>
    </source>
</evidence>
<organism evidence="2 3">
    <name type="scientific">Sphingorhabdus lutea</name>
    <dbReference type="NCBI Taxonomy" id="1913578"/>
    <lineage>
        <taxon>Bacteria</taxon>
        <taxon>Pseudomonadati</taxon>
        <taxon>Pseudomonadota</taxon>
        <taxon>Alphaproteobacteria</taxon>
        <taxon>Sphingomonadales</taxon>
        <taxon>Sphingomonadaceae</taxon>
        <taxon>Sphingorhabdus</taxon>
    </lineage>
</organism>
<keyword evidence="3" id="KW-1185">Reference proteome</keyword>
<dbReference type="EMBL" id="CP018154">
    <property type="protein sequence ID" value="APG62955.1"/>
    <property type="molecule type" value="Genomic_DNA"/>
</dbReference>
<reference evidence="2 3" key="1">
    <citation type="submission" date="2016-11" db="EMBL/GenBank/DDBJ databases">
        <title>Sphingorhabdus sp. LPB0140, isolated from marine environment.</title>
        <authorList>
            <person name="Kim E."/>
            <person name="Yi H."/>
        </authorList>
    </citation>
    <scope>NUCLEOTIDE SEQUENCE [LARGE SCALE GENOMIC DNA]</scope>
    <source>
        <strain evidence="2 3">LPB0140</strain>
    </source>
</reference>
<dbReference type="InterPro" id="IPR029044">
    <property type="entry name" value="Nucleotide-diphossugar_trans"/>
</dbReference>
<dbReference type="RefSeq" id="WP_072559606.1">
    <property type="nucleotide sequence ID" value="NZ_CP018154.1"/>
</dbReference>
<sequence>MNDNNTPLLENITILPVILSGGSGSRLWPLSTQDKPKQFHRLDSEHSLLQQTLNRCRNESNFAAPLIIGNVQHVDLIRGECAAMNLQEYDIIAEPIARNTAPAIGLAAQYAQDKYGDNIVMLVMPSDHAIKDVNAFQNAVRLSAGLCLKKALITIGITPDRPETGYGYIKIGDNRDDVRQVHHVDQFVEKPDAETAQKMVDSQKYLWNAGIFMFTAKNILACLQSYQAELTHYISIAWQAKAADKNCFTPELQAMHDCPSISIDHAVMELAYNIGVIPVQMGWSDIGNWDAIADISSPDDDKNIIIGPQQVSGNKFIDSHNVLIHADKCSITAIGIENLTIIESNGHILIMPRGQAQLARKASE</sequence>
<feature type="domain" description="Nucleotidyl transferase" evidence="1">
    <location>
        <begin position="16"/>
        <end position="297"/>
    </location>
</feature>
<dbReference type="GO" id="GO:0009298">
    <property type="term" value="P:GDP-mannose biosynthetic process"/>
    <property type="evidence" value="ECO:0007669"/>
    <property type="project" value="TreeGrafter"/>
</dbReference>
<protein>
    <recommendedName>
        <fullName evidence="1">Nucleotidyl transferase domain-containing protein</fullName>
    </recommendedName>
</protein>
<dbReference type="Gene3D" id="3.90.550.10">
    <property type="entry name" value="Spore Coat Polysaccharide Biosynthesis Protein SpsA, Chain A"/>
    <property type="match status" value="1"/>
</dbReference>
<dbReference type="PANTHER" id="PTHR46390">
    <property type="entry name" value="MANNOSE-1-PHOSPHATE GUANYLYLTRANSFERASE"/>
    <property type="match status" value="1"/>
</dbReference>
<dbReference type="InterPro" id="IPR005835">
    <property type="entry name" value="NTP_transferase_dom"/>
</dbReference>
<dbReference type="Pfam" id="PF00483">
    <property type="entry name" value="NTP_transferase"/>
    <property type="match status" value="1"/>
</dbReference>
<evidence type="ECO:0000313" key="2">
    <source>
        <dbReference type="EMBL" id="APG62955.1"/>
    </source>
</evidence>